<dbReference type="Gene3D" id="3.30.450.20">
    <property type="entry name" value="PAS domain"/>
    <property type="match status" value="1"/>
</dbReference>
<dbReference type="PROSITE" id="PS50883">
    <property type="entry name" value="EAL"/>
    <property type="match status" value="1"/>
</dbReference>
<dbReference type="SUPFAM" id="SSF55073">
    <property type="entry name" value="Nucleotide cyclase"/>
    <property type="match status" value="1"/>
</dbReference>
<dbReference type="Gene3D" id="3.20.20.450">
    <property type="entry name" value="EAL domain"/>
    <property type="match status" value="1"/>
</dbReference>
<dbReference type="Proteomes" id="UP000198793">
    <property type="component" value="Unassembled WGS sequence"/>
</dbReference>
<dbReference type="PANTHER" id="PTHR44757:SF2">
    <property type="entry name" value="BIOFILM ARCHITECTURE MAINTENANCE PROTEIN MBAA"/>
    <property type="match status" value="1"/>
</dbReference>
<dbReference type="AlphaFoldDB" id="A0A1H0JCS1"/>
<reference evidence="5 6" key="1">
    <citation type="submission" date="2016-10" db="EMBL/GenBank/DDBJ databases">
        <authorList>
            <person name="de Groot N.N."/>
        </authorList>
    </citation>
    <scope>NUCLEOTIDE SEQUENCE [LARGE SCALE GENOMIC DNA]</scope>
    <source>
        <strain evidence="6">L7-484,KACC 16230,DSM 25025</strain>
    </source>
</reference>
<keyword evidence="2" id="KW-0812">Transmembrane</keyword>
<protein>
    <submittedName>
        <fullName evidence="5">Diguanylate cyclase (GGDEF) domain-containing protein</fullName>
    </submittedName>
</protein>
<dbReference type="SMART" id="SM00267">
    <property type="entry name" value="GGDEF"/>
    <property type="match status" value="1"/>
</dbReference>
<evidence type="ECO:0000259" key="3">
    <source>
        <dbReference type="PROSITE" id="PS50883"/>
    </source>
</evidence>
<name>A0A1H0JCS1_9HYPH</name>
<dbReference type="EMBL" id="FNIT01000006">
    <property type="protein sequence ID" value="SDO41585.1"/>
    <property type="molecule type" value="Genomic_DNA"/>
</dbReference>
<keyword evidence="1" id="KW-0175">Coiled coil</keyword>
<dbReference type="InterPro" id="IPR001633">
    <property type="entry name" value="EAL_dom"/>
</dbReference>
<evidence type="ECO:0000256" key="1">
    <source>
        <dbReference type="SAM" id="Coils"/>
    </source>
</evidence>
<dbReference type="PROSITE" id="PS50887">
    <property type="entry name" value="GGDEF"/>
    <property type="match status" value="1"/>
</dbReference>
<dbReference type="InterPro" id="IPR052155">
    <property type="entry name" value="Biofilm_reg_signaling"/>
</dbReference>
<organism evidence="5 6">
    <name type="scientific">Aureimonas jatrophae</name>
    <dbReference type="NCBI Taxonomy" id="1166073"/>
    <lineage>
        <taxon>Bacteria</taxon>
        <taxon>Pseudomonadati</taxon>
        <taxon>Pseudomonadota</taxon>
        <taxon>Alphaproteobacteria</taxon>
        <taxon>Hyphomicrobiales</taxon>
        <taxon>Aurantimonadaceae</taxon>
        <taxon>Aureimonas</taxon>
    </lineage>
</organism>
<feature type="domain" description="GGDEF" evidence="4">
    <location>
        <begin position="400"/>
        <end position="539"/>
    </location>
</feature>
<proteinExistence type="predicted"/>
<dbReference type="InterPro" id="IPR043128">
    <property type="entry name" value="Rev_trsase/Diguanyl_cyclase"/>
</dbReference>
<accession>A0A1H0JCS1</accession>
<evidence type="ECO:0000313" key="5">
    <source>
        <dbReference type="EMBL" id="SDO41585.1"/>
    </source>
</evidence>
<dbReference type="SUPFAM" id="SSF55785">
    <property type="entry name" value="PYP-like sensor domain (PAS domain)"/>
    <property type="match status" value="1"/>
</dbReference>
<dbReference type="InterPro" id="IPR000160">
    <property type="entry name" value="GGDEF_dom"/>
</dbReference>
<dbReference type="RefSeq" id="WP_139184016.1">
    <property type="nucleotide sequence ID" value="NZ_FNIT01000006.1"/>
</dbReference>
<feature type="domain" description="EAL" evidence="3">
    <location>
        <begin position="548"/>
        <end position="797"/>
    </location>
</feature>
<dbReference type="Gene3D" id="3.30.70.270">
    <property type="match status" value="1"/>
</dbReference>
<dbReference type="Pfam" id="PF00990">
    <property type="entry name" value="GGDEF"/>
    <property type="match status" value="1"/>
</dbReference>
<evidence type="ECO:0000313" key="6">
    <source>
        <dbReference type="Proteomes" id="UP000198793"/>
    </source>
</evidence>
<dbReference type="InterPro" id="IPR029787">
    <property type="entry name" value="Nucleotide_cyclase"/>
</dbReference>
<keyword evidence="2" id="KW-0472">Membrane</keyword>
<dbReference type="CDD" id="cd01948">
    <property type="entry name" value="EAL"/>
    <property type="match status" value="1"/>
</dbReference>
<dbReference type="PANTHER" id="PTHR44757">
    <property type="entry name" value="DIGUANYLATE CYCLASE DGCP"/>
    <property type="match status" value="1"/>
</dbReference>
<sequence length="817" mass="89525">MRLSINAKLIASGVILAAIASTFSFQMYRGAGVLGQTVQSVFDTGVDPLRDVDAAVARVQRLQDRIVDTQDAGGPLAIDGDMQARVLDDLSAALAALRKAGTRIGEPSLTQRLQELDFAISRLRATEGDVTRRFLRRELSETLSGLEDVTQKLQHGIQRLRDDTSTQSRQLADMNWLALAVLLAAGGLLIVYLGWSISGPIRRAASTLRDVGGDEPQPKRRSRNALQDLSNAVAFVEALVVQRADAAQQRDTDQKERAEHEIAAQRRRFDAALDRMSQAYCLLDRDGDLQSANEAFYRLFPHVTRRATAALLAADPDLGPLLTEPASRETPRRLAGGRSVFLLRHRAARTGDEILVFEDVTDREAAREAIERLEGEDGLTSLPNRPAFIARVEQLIASGDRFTLVALDIEGFRNINTTLGHGAGDEVLRQVGRRIVAAAGPDAFVARLGADEFGIALARQTDAAAAERLMRSILSDLQDKPVVVAGRPLTARIAAGVVPVAAEADRTEALDAHGAMQDCEVALHRAKADGSAQLQVFAPELRAEMEARRRLVADLHDALARNEFELYFQPIVDCRRKTVSGFEALARWAHPQRGMVSPAEFIPVMEEAGIIGALGRFVLREGCRQAARWPSDLSISLNLSPLQFKSPTLLADVRNALSSSGLSPDRLHLEVTESLFLDDAEGVLQTLQSLRQMGLVVSMDDFGTGYSSLGYLSRFPFDKIKIDQSFVRDMARPENIAIVRAVMGLGSAMRMTVVAEGVETVEQMEQLEREGCREMQGYLFSRPRPAGDLPKMLMEIRSRFRANGYGVVRADNDAIRA</sequence>
<keyword evidence="2" id="KW-1133">Transmembrane helix</keyword>
<keyword evidence="6" id="KW-1185">Reference proteome</keyword>
<dbReference type="CDD" id="cd01949">
    <property type="entry name" value="GGDEF"/>
    <property type="match status" value="1"/>
</dbReference>
<dbReference type="SUPFAM" id="SSF141868">
    <property type="entry name" value="EAL domain-like"/>
    <property type="match status" value="1"/>
</dbReference>
<gene>
    <name evidence="5" type="ORF">SAMN05192530_106127</name>
</gene>
<evidence type="ECO:0000256" key="2">
    <source>
        <dbReference type="SAM" id="Phobius"/>
    </source>
</evidence>
<feature type="transmembrane region" description="Helical" evidence="2">
    <location>
        <begin position="176"/>
        <end position="195"/>
    </location>
</feature>
<feature type="coiled-coil region" evidence="1">
    <location>
        <begin position="248"/>
        <end position="275"/>
    </location>
</feature>
<dbReference type="InterPro" id="IPR035965">
    <property type="entry name" value="PAS-like_dom_sf"/>
</dbReference>
<dbReference type="Pfam" id="PF00563">
    <property type="entry name" value="EAL"/>
    <property type="match status" value="1"/>
</dbReference>
<dbReference type="NCBIfam" id="TIGR00254">
    <property type="entry name" value="GGDEF"/>
    <property type="match status" value="1"/>
</dbReference>
<dbReference type="STRING" id="1166073.SAMN05192530_106127"/>
<dbReference type="InterPro" id="IPR035919">
    <property type="entry name" value="EAL_sf"/>
</dbReference>
<dbReference type="OrthoDB" id="9814202at2"/>
<dbReference type="SMART" id="SM00052">
    <property type="entry name" value="EAL"/>
    <property type="match status" value="1"/>
</dbReference>
<evidence type="ECO:0000259" key="4">
    <source>
        <dbReference type="PROSITE" id="PS50887"/>
    </source>
</evidence>